<dbReference type="RefSeq" id="WP_179700099.1">
    <property type="nucleotide sequence ID" value="NZ_BAAAHA010000004.1"/>
</dbReference>
<name>A0A853DLD9_9MICO</name>
<accession>A0A853DLD9</accession>
<dbReference type="AlphaFoldDB" id="A0A853DLD9"/>
<comment type="caution">
    <text evidence="1">The sequence shown here is derived from an EMBL/GenBank/DDBJ whole genome shotgun (WGS) entry which is preliminary data.</text>
</comment>
<dbReference type="EMBL" id="JACCHJ010000001">
    <property type="protein sequence ID" value="NYK09067.1"/>
    <property type="molecule type" value="Genomic_DNA"/>
</dbReference>
<sequence length="182" mass="20698">MNTTPSATETDFELIWNPRRARQVLPRDLEPGDVILGHDGGHATIDEPEEDGYISEFGIRMQDDPDEPVTVVADDDILRTDMRGKSAIEVLEYADCRYGDTDDWHFHLNQLFLYNVVTSTQDWHDITTRALSSQRDSMVLHELKHPLSALEAAIENGLARHQKKNADLGINRTLYRSFDGGY</sequence>
<organism evidence="1 2">
    <name type="scientific">Leifsonia naganoensis</name>
    <dbReference type="NCBI Taxonomy" id="150025"/>
    <lineage>
        <taxon>Bacteria</taxon>
        <taxon>Bacillati</taxon>
        <taxon>Actinomycetota</taxon>
        <taxon>Actinomycetes</taxon>
        <taxon>Micrococcales</taxon>
        <taxon>Microbacteriaceae</taxon>
        <taxon>Leifsonia</taxon>
    </lineage>
</organism>
<keyword evidence="2" id="KW-1185">Reference proteome</keyword>
<reference evidence="1 2" key="1">
    <citation type="submission" date="2020-07" db="EMBL/GenBank/DDBJ databases">
        <title>Sequencing the genomes of 1000 actinobacteria strains.</title>
        <authorList>
            <person name="Klenk H.-P."/>
        </authorList>
    </citation>
    <scope>NUCLEOTIDE SEQUENCE [LARGE SCALE GENOMIC DNA]</scope>
    <source>
        <strain evidence="1 2">DSM 15166</strain>
    </source>
</reference>
<evidence type="ECO:0000313" key="1">
    <source>
        <dbReference type="EMBL" id="NYK09067.1"/>
    </source>
</evidence>
<protein>
    <submittedName>
        <fullName evidence="1">Uncharacterized protein</fullName>
    </submittedName>
</protein>
<evidence type="ECO:0000313" key="2">
    <source>
        <dbReference type="Proteomes" id="UP000521075"/>
    </source>
</evidence>
<dbReference type="Proteomes" id="UP000521075">
    <property type="component" value="Unassembled WGS sequence"/>
</dbReference>
<gene>
    <name evidence="1" type="ORF">HNR14_000948</name>
</gene>
<proteinExistence type="predicted"/>